<keyword evidence="3" id="KW-1185">Reference proteome</keyword>
<organism evidence="2 4">
    <name type="scientific">Vanilla planifolia</name>
    <name type="common">Vanilla</name>
    <dbReference type="NCBI Taxonomy" id="51239"/>
    <lineage>
        <taxon>Eukaryota</taxon>
        <taxon>Viridiplantae</taxon>
        <taxon>Streptophyta</taxon>
        <taxon>Embryophyta</taxon>
        <taxon>Tracheophyta</taxon>
        <taxon>Spermatophyta</taxon>
        <taxon>Magnoliopsida</taxon>
        <taxon>Liliopsida</taxon>
        <taxon>Asparagales</taxon>
        <taxon>Orchidaceae</taxon>
        <taxon>Vanilloideae</taxon>
        <taxon>Vanilleae</taxon>
        <taxon>Vanilla</taxon>
    </lineage>
</organism>
<dbReference type="Proteomes" id="UP000639772">
    <property type="component" value="Chromosome 3"/>
</dbReference>
<dbReference type="Proteomes" id="UP000636800">
    <property type="component" value="Chromosome 3"/>
</dbReference>
<dbReference type="EMBL" id="JADCNM010000003">
    <property type="protein sequence ID" value="KAG0489522.1"/>
    <property type="molecule type" value="Genomic_DNA"/>
</dbReference>
<name>A0A835RP45_VANPL</name>
<comment type="caution">
    <text evidence="2">The sequence shown here is derived from an EMBL/GenBank/DDBJ whole genome shotgun (WGS) entry which is preliminary data.</text>
</comment>
<reference evidence="3 4" key="1">
    <citation type="journal article" date="2020" name="Nat. Food">
        <title>A phased Vanilla planifolia genome enables genetic improvement of flavour and production.</title>
        <authorList>
            <person name="Hasing T."/>
            <person name="Tang H."/>
            <person name="Brym M."/>
            <person name="Khazi F."/>
            <person name="Huang T."/>
            <person name="Chambers A.H."/>
        </authorList>
    </citation>
    <scope>NUCLEOTIDE SEQUENCE [LARGE SCALE GENOMIC DNA]</scope>
    <source>
        <tissue evidence="2">Leaf</tissue>
    </source>
</reference>
<protein>
    <submittedName>
        <fullName evidence="2">Uncharacterized protein</fullName>
    </submittedName>
</protein>
<proteinExistence type="predicted"/>
<dbReference type="EMBL" id="JADCNL010000003">
    <property type="protein sequence ID" value="KAG0487835.1"/>
    <property type="molecule type" value="Genomic_DNA"/>
</dbReference>
<gene>
    <name evidence="2" type="ORF">HPP92_006385</name>
    <name evidence="1" type="ORF">HPP92_006646</name>
</gene>
<evidence type="ECO:0000313" key="2">
    <source>
        <dbReference type="EMBL" id="KAG0489522.1"/>
    </source>
</evidence>
<evidence type="ECO:0000313" key="3">
    <source>
        <dbReference type="Proteomes" id="UP000636800"/>
    </source>
</evidence>
<accession>A0A835RP45</accession>
<evidence type="ECO:0000313" key="1">
    <source>
        <dbReference type="EMBL" id="KAG0487835.1"/>
    </source>
</evidence>
<dbReference type="AlphaFoldDB" id="A0A835RP45"/>
<evidence type="ECO:0000313" key="4">
    <source>
        <dbReference type="Proteomes" id="UP000639772"/>
    </source>
</evidence>
<sequence length="63" mass="7195">MEQPLLKGESCDNEDDWRSCDHVSKTASGRVPLYPTETEEAFAAMNRKVRGRKRLKVELKVTS</sequence>